<dbReference type="Proteomes" id="UP000234881">
    <property type="component" value="Unassembled WGS sequence"/>
</dbReference>
<dbReference type="SUPFAM" id="SSF111369">
    <property type="entry name" value="HlyD-like secretion proteins"/>
    <property type="match status" value="1"/>
</dbReference>
<feature type="coiled-coil region" evidence="1">
    <location>
        <begin position="65"/>
        <end position="125"/>
    </location>
</feature>
<dbReference type="OrthoDB" id="9809385at2"/>
<protein>
    <submittedName>
        <fullName evidence="3">HlyD family secretion protein</fullName>
    </submittedName>
</protein>
<evidence type="ECO:0000313" key="3">
    <source>
        <dbReference type="EMBL" id="PLW79032.1"/>
    </source>
</evidence>
<dbReference type="Pfam" id="PF25881">
    <property type="entry name" value="HH_YBHG"/>
    <property type="match status" value="1"/>
</dbReference>
<reference evidence="3 4" key="1">
    <citation type="submission" date="2018-01" db="EMBL/GenBank/DDBJ databases">
        <title>The draft genome sequence of Cohaesibacter sp. H1304.</title>
        <authorList>
            <person name="Wang N.-N."/>
            <person name="Du Z.-J."/>
        </authorList>
    </citation>
    <scope>NUCLEOTIDE SEQUENCE [LARGE SCALE GENOMIC DNA]</scope>
    <source>
        <strain evidence="3 4">H1304</strain>
    </source>
</reference>
<gene>
    <name evidence="3" type="ORF">C0081_02020</name>
</gene>
<dbReference type="AlphaFoldDB" id="A0A2N5XX05"/>
<comment type="caution">
    <text evidence="3">The sequence shown here is derived from an EMBL/GenBank/DDBJ whole genome shotgun (WGS) entry which is preliminary data.</text>
</comment>
<proteinExistence type="predicted"/>
<dbReference type="PANTHER" id="PTHR30438:SF2">
    <property type="entry name" value="MEMBRANE PROTEIN"/>
    <property type="match status" value="1"/>
</dbReference>
<evidence type="ECO:0000313" key="4">
    <source>
        <dbReference type="Proteomes" id="UP000234881"/>
    </source>
</evidence>
<evidence type="ECO:0000256" key="1">
    <source>
        <dbReference type="SAM" id="Coils"/>
    </source>
</evidence>
<organism evidence="3 4">
    <name type="scientific">Cohaesibacter celericrescens</name>
    <dbReference type="NCBI Taxonomy" id="2067669"/>
    <lineage>
        <taxon>Bacteria</taxon>
        <taxon>Pseudomonadati</taxon>
        <taxon>Pseudomonadota</taxon>
        <taxon>Alphaproteobacteria</taxon>
        <taxon>Hyphomicrobiales</taxon>
        <taxon>Cohaesibacteraceae</taxon>
    </lineage>
</organism>
<dbReference type="GO" id="GO:0005886">
    <property type="term" value="C:plasma membrane"/>
    <property type="evidence" value="ECO:0007669"/>
    <property type="project" value="TreeGrafter"/>
</dbReference>
<evidence type="ECO:0000259" key="2">
    <source>
        <dbReference type="Pfam" id="PF25881"/>
    </source>
</evidence>
<keyword evidence="4" id="KW-1185">Reference proteome</keyword>
<dbReference type="PANTHER" id="PTHR30438">
    <property type="entry name" value="36 KDA ANTIGEN-RELATED"/>
    <property type="match status" value="1"/>
</dbReference>
<keyword evidence="1" id="KW-0175">Coiled coil</keyword>
<accession>A0A2N5XX05</accession>
<sequence length="319" mass="34462">MSFLCSLPVIGMLLNACLPPEPIATGYVEGDYVLVAPIEVAQIAAIPVARGDHVKFDQTLAILERRDAEIAVAQAEATVAQSESNLANLTRGARPEQIATLVATLAAAQFSAEEAERDMERQKKLMQKGTVSKSKFDQVRTSFDVAKAKVEELKANLAYAKLPARKDEIAAAQATVKQANATLESAQWRLKKRTLKASQSGIVVDVIRNLGEVAGPQAPILQILPDGGTKLRLYIPEKRLASIKIGTQLSVECDACADNILARISYISDGPEFTPPVIYSLQNRQKLVYLIEAKLATESSLKPGQIVSVQLSGAQDRSQ</sequence>
<dbReference type="EMBL" id="PKUQ01000001">
    <property type="protein sequence ID" value="PLW79032.1"/>
    <property type="molecule type" value="Genomic_DNA"/>
</dbReference>
<dbReference type="Gene3D" id="1.10.287.470">
    <property type="entry name" value="Helix hairpin bin"/>
    <property type="match status" value="1"/>
</dbReference>
<dbReference type="InterPro" id="IPR059052">
    <property type="entry name" value="HH_YbhG-like"/>
</dbReference>
<feature type="domain" description="YbhG-like alpha-helical hairpin" evidence="2">
    <location>
        <begin position="64"/>
        <end position="189"/>
    </location>
</feature>
<name>A0A2N5XX05_9HYPH</name>
<dbReference type="RefSeq" id="WP_101532114.1">
    <property type="nucleotide sequence ID" value="NZ_JBFHIU010000054.1"/>
</dbReference>